<dbReference type="Gene3D" id="1.50.10.10">
    <property type="match status" value="1"/>
</dbReference>
<evidence type="ECO:0000259" key="1">
    <source>
        <dbReference type="Pfam" id="PF14742"/>
    </source>
</evidence>
<dbReference type="OrthoDB" id="9759959at2"/>
<dbReference type="RefSeq" id="WP_076960092.1">
    <property type="nucleotide sequence ID" value="NZ_MLCO01000323.1"/>
</dbReference>
<name>A0A1V2GVM3_9PROT</name>
<dbReference type="SUPFAM" id="SSF48208">
    <property type="entry name" value="Six-hairpin glycosidases"/>
    <property type="match status" value="1"/>
</dbReference>
<dbReference type="EMBL" id="MLCO01000323">
    <property type="protein sequence ID" value="ONG46300.1"/>
    <property type="molecule type" value="Genomic_DNA"/>
</dbReference>
<evidence type="ECO:0000313" key="3">
    <source>
        <dbReference type="EMBL" id="ONG46300.1"/>
    </source>
</evidence>
<reference evidence="3 4" key="1">
    <citation type="submission" date="2016-10" db="EMBL/GenBank/DDBJ databases">
        <title>Draft Genome sequence of Roseomonas sp. strain M3.</title>
        <authorList>
            <person name="Subhash Y."/>
            <person name="Lee S."/>
        </authorList>
    </citation>
    <scope>NUCLEOTIDE SEQUENCE [LARGE SCALE GENOMIC DNA]</scope>
    <source>
        <strain evidence="3 4">M3</strain>
    </source>
</reference>
<feature type="non-terminal residue" evidence="3">
    <location>
        <position position="746"/>
    </location>
</feature>
<sequence length="746" mass="81353">MDLTPAEGPQIDEAGFPVAATASLQEGRTTTLKFGDSFALADHAGELLGGAAGLYHGDTRHLSRFALRLNGTRPMLLSAALLENNAALGCDLTNPDLPPAEAGAAPVPDDRLHLRRSRFLYQGAWFERLAIRNFDQVAHRIRLELSFAADFADLFEARGARRKARGQMHRPALQRDAVTLAYTGLDGQLRQTRLRFDPAPDQLEGSHASYLVDIPAGGRRALFIEIRCAGTAAPCSPRIAFGQALRDGRRWLRRHVARHARIDSSNDIFNEAMRRAGADLTMLTTETPQGPYPYAGIPWYSTAFGRDALIAAMHTLWYDPSLARGVLGFLAANQATELDPATEAEPGKILHETRQGEMAILGEVPFRRYYGSADATLLFVMLAGAYLDRSGDVTTLKALWPNIKAALAWIDQYGDSDGDGFQEYSRKRADGLLNQGWKDSHDAISHADGRMAEGPIALVELQAYAYAAWQAAARILTRFGDSARAAALEQRAEELRQKFDAAFWDEQLGTYVLALDGEKKPCRVRSSNAGHALFAGIALPQRAARVAQTLLDPSHFSGWGIRTLASGEVRYNPMSYHNGSVWPHDNALIAEGFARYGLHAEAARVFTAIFDAASAAEQRRLPELFCGFPRRAGEGPTLYPVACAPQAWAATTPFALLRACLGLGFDPASGTVEFDKPVLPRFLQSLTLRNVTLNHGHLDIALQRVDGEVAMHVIGRAGGLQAGGRSRSGSYTHLTLPQILRGWSQG</sequence>
<dbReference type="PANTHER" id="PTHR34987:SF4">
    <property type="entry name" value="ALPHA-L-RHAMNOSIDASE C-TERMINAL DOMAIN-CONTAINING PROTEIN"/>
    <property type="match status" value="1"/>
</dbReference>
<protein>
    <submittedName>
        <fullName evidence="3">Amylo-alpha-1,6-glucosidase</fullName>
    </submittedName>
</protein>
<organism evidence="3 4">
    <name type="scientific">Teichococcus deserti</name>
    <dbReference type="NCBI Taxonomy" id="1817963"/>
    <lineage>
        <taxon>Bacteria</taxon>
        <taxon>Pseudomonadati</taxon>
        <taxon>Pseudomonadota</taxon>
        <taxon>Alphaproteobacteria</taxon>
        <taxon>Acetobacterales</taxon>
        <taxon>Roseomonadaceae</taxon>
        <taxon>Roseomonas</taxon>
    </lineage>
</organism>
<dbReference type="InterPro" id="IPR032856">
    <property type="entry name" value="GDE_N_bis"/>
</dbReference>
<dbReference type="PANTHER" id="PTHR34987">
    <property type="entry name" value="C, PUTATIVE (AFU_ORTHOLOGUE AFUA_3G02880)-RELATED"/>
    <property type="match status" value="1"/>
</dbReference>
<comment type="caution">
    <text evidence="3">The sequence shown here is derived from an EMBL/GenBank/DDBJ whole genome shotgun (WGS) entry which is preliminary data.</text>
</comment>
<dbReference type="GO" id="GO:0005975">
    <property type="term" value="P:carbohydrate metabolic process"/>
    <property type="evidence" value="ECO:0007669"/>
    <property type="project" value="InterPro"/>
</dbReference>
<proteinExistence type="predicted"/>
<dbReference type="Proteomes" id="UP000188879">
    <property type="component" value="Unassembled WGS sequence"/>
</dbReference>
<feature type="domain" description="Mannosylglycerate hydrolase MGH1-like glycoside hydrolase" evidence="2">
    <location>
        <begin position="307"/>
        <end position="615"/>
    </location>
</feature>
<keyword evidence="4" id="KW-1185">Reference proteome</keyword>
<evidence type="ECO:0000259" key="2">
    <source>
        <dbReference type="Pfam" id="PF22422"/>
    </source>
</evidence>
<evidence type="ECO:0000313" key="4">
    <source>
        <dbReference type="Proteomes" id="UP000188879"/>
    </source>
</evidence>
<dbReference type="InterPro" id="IPR008928">
    <property type="entry name" value="6-hairpin_glycosidase_sf"/>
</dbReference>
<dbReference type="Pfam" id="PF14742">
    <property type="entry name" value="GDE_N_bis"/>
    <property type="match status" value="1"/>
</dbReference>
<feature type="domain" description="Putative glycogen debranching enzyme N-terminal" evidence="1">
    <location>
        <begin position="32"/>
        <end position="224"/>
    </location>
</feature>
<gene>
    <name evidence="3" type="ORF">BKE38_25530</name>
</gene>
<dbReference type="InterPro" id="IPR012341">
    <property type="entry name" value="6hp_glycosidase-like_sf"/>
</dbReference>
<dbReference type="InterPro" id="IPR054491">
    <property type="entry name" value="MGH1-like_GH"/>
</dbReference>
<dbReference type="Pfam" id="PF22422">
    <property type="entry name" value="MGH1-like_GH"/>
    <property type="match status" value="1"/>
</dbReference>
<accession>A0A1V2GVM3</accession>
<dbReference type="AlphaFoldDB" id="A0A1V2GVM3"/>